<sequence>MRAGWRRVQDERTWKTGVIIGTQAFYLYNAGINYRDKQKAINELSSGENVAWTQGALMRRGGYELRASALNPSGAFANASCLNILDHAYYKYGTTEKYFLFVSVDAGGGSVADQVIVFHADGIPATASAFTALGTAYDMPWTTAEAFDIAAKFSKVYIATDDNDPYVLYYDTAWKVQELPLCDTGNTGSNGYSAGDNIIVAAEWLGCK</sequence>
<protein>
    <submittedName>
        <fullName evidence="1">Uncharacterized protein</fullName>
    </submittedName>
</protein>
<dbReference type="EMBL" id="LAZR01007525">
    <property type="protein sequence ID" value="KKM84701.1"/>
    <property type="molecule type" value="Genomic_DNA"/>
</dbReference>
<proteinExistence type="predicted"/>
<feature type="non-terminal residue" evidence="1">
    <location>
        <position position="208"/>
    </location>
</feature>
<gene>
    <name evidence="1" type="ORF">LCGC14_1296580</name>
</gene>
<reference evidence="1" key="1">
    <citation type="journal article" date="2015" name="Nature">
        <title>Complex archaea that bridge the gap between prokaryotes and eukaryotes.</title>
        <authorList>
            <person name="Spang A."/>
            <person name="Saw J.H."/>
            <person name="Jorgensen S.L."/>
            <person name="Zaremba-Niedzwiedzka K."/>
            <person name="Martijn J."/>
            <person name="Lind A.E."/>
            <person name="van Eijk R."/>
            <person name="Schleper C."/>
            <person name="Guy L."/>
            <person name="Ettema T.J."/>
        </authorList>
    </citation>
    <scope>NUCLEOTIDE SEQUENCE</scope>
</reference>
<dbReference type="AlphaFoldDB" id="A0A0F9LBH3"/>
<name>A0A0F9LBH3_9ZZZZ</name>
<organism evidence="1">
    <name type="scientific">marine sediment metagenome</name>
    <dbReference type="NCBI Taxonomy" id="412755"/>
    <lineage>
        <taxon>unclassified sequences</taxon>
        <taxon>metagenomes</taxon>
        <taxon>ecological metagenomes</taxon>
    </lineage>
</organism>
<evidence type="ECO:0000313" key="1">
    <source>
        <dbReference type="EMBL" id="KKM84701.1"/>
    </source>
</evidence>
<comment type="caution">
    <text evidence="1">The sequence shown here is derived from an EMBL/GenBank/DDBJ whole genome shotgun (WGS) entry which is preliminary data.</text>
</comment>
<accession>A0A0F9LBH3</accession>